<proteinExistence type="predicted"/>
<reference evidence="1" key="1">
    <citation type="submission" date="2019-04" db="EMBL/GenBank/DDBJ databases">
        <title>Microbes associate with the intestines of laboratory mice.</title>
        <authorList>
            <person name="Navarre W."/>
            <person name="Wong E."/>
            <person name="Huang K."/>
            <person name="Tropini C."/>
            <person name="Ng K."/>
            <person name="Yu B."/>
        </authorList>
    </citation>
    <scope>NUCLEOTIDE SEQUENCE</scope>
    <source>
        <strain evidence="1">NM04_E33</strain>
    </source>
</reference>
<dbReference type="Proteomes" id="UP000306319">
    <property type="component" value="Unassembled WGS sequence"/>
</dbReference>
<organism evidence="1 2">
    <name type="scientific">Lepagella muris</name>
    <dbReference type="NCBI Taxonomy" id="3032870"/>
    <lineage>
        <taxon>Bacteria</taxon>
        <taxon>Pseudomonadati</taxon>
        <taxon>Bacteroidota</taxon>
        <taxon>Bacteroidia</taxon>
        <taxon>Bacteroidales</taxon>
        <taxon>Muribaculaceae</taxon>
        <taxon>Lepagella</taxon>
    </lineage>
</organism>
<name>A0AC61RDV5_9BACT</name>
<evidence type="ECO:0000313" key="1">
    <source>
        <dbReference type="EMBL" id="TGY77067.1"/>
    </source>
</evidence>
<protein>
    <submittedName>
        <fullName evidence="1">Uncharacterized protein</fullName>
    </submittedName>
</protein>
<dbReference type="EMBL" id="SRYB01000031">
    <property type="protein sequence ID" value="TGY77067.1"/>
    <property type="molecule type" value="Genomic_DNA"/>
</dbReference>
<gene>
    <name evidence="1" type="ORF">E5331_16345</name>
</gene>
<comment type="caution">
    <text evidence="1">The sequence shown here is derived from an EMBL/GenBank/DDBJ whole genome shotgun (WGS) entry which is preliminary data.</text>
</comment>
<keyword evidence="2" id="KW-1185">Reference proteome</keyword>
<accession>A0AC61RDV5</accession>
<evidence type="ECO:0000313" key="2">
    <source>
        <dbReference type="Proteomes" id="UP000306319"/>
    </source>
</evidence>
<sequence length="243" mass="27663">MKEEDTNNIYVYSEESDDKFVDKQGSDAPIDNSGPNYAQVDRNSVEYNIEDDSLENMVSFSVVFRLMLKVMLSPIEGWKSVRRAKITSEMAQRGCFYPLLAVLALSKFVVMAYYPSLSLANAMIDAVSSFVSFFFGYFCILIISKIVMPKAEYFQTNDFGKVLIVISLSTLSLFGTLTVLLPMLWSFMIFIPLWTIYIISRGAKFLKFPENIQMTYTFILCLLIVGIPSVLSWCIGFLLPKQF</sequence>